<evidence type="ECO:0000256" key="4">
    <source>
        <dbReference type="ARBA" id="ARBA00022989"/>
    </source>
</evidence>
<evidence type="ECO:0000256" key="6">
    <source>
        <dbReference type="SAM" id="Phobius"/>
    </source>
</evidence>
<comment type="subcellular location">
    <subcellularLocation>
        <location evidence="1">Cell membrane</location>
        <topology evidence="1">Multi-pass membrane protein</topology>
    </subcellularLocation>
</comment>
<feature type="transmembrane region" description="Helical" evidence="6">
    <location>
        <begin position="99"/>
        <end position="119"/>
    </location>
</feature>
<feature type="transmembrane region" description="Helical" evidence="6">
    <location>
        <begin position="152"/>
        <end position="174"/>
    </location>
</feature>
<evidence type="ECO:0000256" key="5">
    <source>
        <dbReference type="ARBA" id="ARBA00023136"/>
    </source>
</evidence>
<evidence type="ECO:0000256" key="1">
    <source>
        <dbReference type="ARBA" id="ARBA00004651"/>
    </source>
</evidence>
<keyword evidence="2" id="KW-1003">Cell membrane</keyword>
<dbReference type="Proteomes" id="UP000279227">
    <property type="component" value="Chromosome"/>
</dbReference>
<feature type="transmembrane region" description="Helical" evidence="6">
    <location>
        <begin position="126"/>
        <end position="146"/>
    </location>
</feature>
<feature type="transmembrane region" description="Helical" evidence="6">
    <location>
        <begin position="60"/>
        <end position="79"/>
    </location>
</feature>
<organism evidence="7 8">
    <name type="scientific">Chryseobacterium gleum</name>
    <name type="common">Flavobacterium gleum</name>
    <dbReference type="NCBI Taxonomy" id="250"/>
    <lineage>
        <taxon>Bacteria</taxon>
        <taxon>Pseudomonadati</taxon>
        <taxon>Bacteroidota</taxon>
        <taxon>Flavobacteriia</taxon>
        <taxon>Flavobacteriales</taxon>
        <taxon>Weeksellaceae</taxon>
        <taxon>Chryseobacterium group</taxon>
        <taxon>Chryseobacterium</taxon>
    </lineage>
</organism>
<dbReference type="KEGG" id="cgle:NCTC11432_04711"/>
<keyword evidence="4 6" id="KW-1133">Transmembrane helix</keyword>
<keyword evidence="5 6" id="KW-0472">Membrane</keyword>
<gene>
    <name evidence="7" type="ORF">NCTC11432_04711</name>
</gene>
<proteinExistence type="predicted"/>
<protein>
    <recommendedName>
        <fullName evidence="9">Polysaccharide biosynthesis protein</fullName>
    </recommendedName>
</protein>
<sequence length="254" mass="28602">MIGEFMGMEEVGIYSVLYALISLISIPQLGLFNISAPIINKTLADGDMVELDRFHKKTSLTLYFLGAVLFSCIMVGFPYLTQFMPKNGTMLREYEPVVWIWGSAVLIDLATGFNGNIISLSKYYRFNILVMLLLAGLTIGLNYYFIKNTDLKLIGIALSTAISLTIYNVVKIVFNYIVFKVSPLSIEMIFVSIICTLAITVAIVLPNFNSNLLNLVYKPAVVLLLIYIGNHFTKIFPVEDYLNIRFIKSVFKIK</sequence>
<accession>A0A3S4N783</accession>
<dbReference type="STRING" id="525257.HMPREF0204_15098"/>
<evidence type="ECO:0000256" key="2">
    <source>
        <dbReference type="ARBA" id="ARBA00022475"/>
    </source>
</evidence>
<dbReference type="InterPro" id="IPR050833">
    <property type="entry name" value="Poly_Biosynth_Transport"/>
</dbReference>
<name>A0A3S4N783_CHRGE</name>
<dbReference type="PANTHER" id="PTHR30250">
    <property type="entry name" value="PST FAMILY PREDICTED COLANIC ACID TRANSPORTER"/>
    <property type="match status" value="1"/>
</dbReference>
<reference evidence="7 8" key="1">
    <citation type="submission" date="2018-12" db="EMBL/GenBank/DDBJ databases">
        <authorList>
            <consortium name="Pathogen Informatics"/>
        </authorList>
    </citation>
    <scope>NUCLEOTIDE SEQUENCE [LARGE SCALE GENOMIC DNA]</scope>
    <source>
        <strain evidence="7 8">NCTC11432</strain>
    </source>
</reference>
<feature type="transmembrane region" description="Helical" evidence="6">
    <location>
        <begin position="186"/>
        <end position="205"/>
    </location>
</feature>
<dbReference type="AlphaFoldDB" id="A0A3S4N783"/>
<feature type="transmembrane region" description="Helical" evidence="6">
    <location>
        <begin position="12"/>
        <end position="39"/>
    </location>
</feature>
<dbReference type="GO" id="GO:0005886">
    <property type="term" value="C:plasma membrane"/>
    <property type="evidence" value="ECO:0007669"/>
    <property type="project" value="UniProtKB-SubCell"/>
</dbReference>
<evidence type="ECO:0000256" key="3">
    <source>
        <dbReference type="ARBA" id="ARBA00022692"/>
    </source>
</evidence>
<evidence type="ECO:0000313" key="7">
    <source>
        <dbReference type="EMBL" id="VEE11271.1"/>
    </source>
</evidence>
<dbReference type="EMBL" id="LR134289">
    <property type="protein sequence ID" value="VEE11271.1"/>
    <property type="molecule type" value="Genomic_DNA"/>
</dbReference>
<dbReference type="PANTHER" id="PTHR30250:SF11">
    <property type="entry name" value="O-ANTIGEN TRANSPORTER-RELATED"/>
    <property type="match status" value="1"/>
</dbReference>
<evidence type="ECO:0008006" key="9">
    <source>
        <dbReference type="Google" id="ProtNLM"/>
    </source>
</evidence>
<keyword evidence="3 6" id="KW-0812">Transmembrane</keyword>
<evidence type="ECO:0000313" key="8">
    <source>
        <dbReference type="Proteomes" id="UP000279227"/>
    </source>
</evidence>